<evidence type="ECO:0000256" key="3">
    <source>
        <dbReference type="ARBA" id="ARBA00004123"/>
    </source>
</evidence>
<dbReference type="InterPro" id="IPR036388">
    <property type="entry name" value="WH-like_DNA-bd_sf"/>
</dbReference>
<keyword evidence="11" id="KW-0539">Nucleus</keyword>
<dbReference type="EC" id="5.6.2.2" evidence="5"/>
<dbReference type="GO" id="GO:0000706">
    <property type="term" value="P:meiotic DNA double-strand break processing"/>
    <property type="evidence" value="ECO:0007669"/>
    <property type="project" value="TreeGrafter"/>
</dbReference>
<evidence type="ECO:0000256" key="5">
    <source>
        <dbReference type="ARBA" id="ARBA00012895"/>
    </source>
</evidence>
<dbReference type="InterPro" id="IPR013049">
    <property type="entry name" value="Spo11/TopoVI_A_N"/>
</dbReference>
<feature type="domain" description="Spo11/DNA topoisomerase VI subunit A N-terminal" evidence="13">
    <location>
        <begin position="116"/>
        <end position="176"/>
    </location>
</feature>
<dbReference type="PANTHER" id="PTHR10848:SF0">
    <property type="entry name" value="MEIOTIC RECOMBINATION PROTEIN SPO11"/>
    <property type="match status" value="1"/>
</dbReference>
<evidence type="ECO:0000256" key="12">
    <source>
        <dbReference type="PROSITE-ProRule" id="PRU01385"/>
    </source>
</evidence>
<dbReference type="CDD" id="cd00223">
    <property type="entry name" value="TOPRIM_TopoIIB_SPO"/>
    <property type="match status" value="1"/>
</dbReference>
<keyword evidence="6" id="KW-0479">Metal-binding</keyword>
<evidence type="ECO:0000256" key="4">
    <source>
        <dbReference type="ARBA" id="ARBA00006559"/>
    </source>
</evidence>
<dbReference type="InterPro" id="IPR034136">
    <property type="entry name" value="TOPRIM_Topo6A/Spo11"/>
</dbReference>
<dbReference type="GO" id="GO:0007131">
    <property type="term" value="P:reciprocal meiotic recombination"/>
    <property type="evidence" value="ECO:0007669"/>
    <property type="project" value="TreeGrafter"/>
</dbReference>
<dbReference type="GeneID" id="106168857"/>
<proteinExistence type="inferred from homology"/>
<feature type="domain" description="Topoisomerase 6 subunit A/Spo11 TOPRIM" evidence="14">
    <location>
        <begin position="225"/>
        <end position="396"/>
    </location>
</feature>
<evidence type="ECO:0000256" key="6">
    <source>
        <dbReference type="ARBA" id="ARBA00022723"/>
    </source>
</evidence>
<dbReference type="FunFam" id="3.40.1360.10:FF:000003">
    <property type="entry name" value="DNA topoisomerase 6 subunit A"/>
    <property type="match status" value="1"/>
</dbReference>
<name>A0A1S3IZ91_LINAN</name>
<keyword evidence="10 12" id="KW-0413">Isomerase</keyword>
<dbReference type="PROSITE" id="PS52041">
    <property type="entry name" value="TOPO_IIB"/>
    <property type="match status" value="1"/>
</dbReference>
<dbReference type="PRINTS" id="PR01551">
    <property type="entry name" value="SPO11HOMOLOG"/>
</dbReference>
<dbReference type="PRINTS" id="PR01550">
    <property type="entry name" value="TOP6AFAMILY"/>
</dbReference>
<evidence type="ECO:0000313" key="15">
    <source>
        <dbReference type="Proteomes" id="UP000085678"/>
    </source>
</evidence>
<organism evidence="15 16">
    <name type="scientific">Lingula anatina</name>
    <name type="common">Brachiopod</name>
    <name type="synonym">Lingula unguis</name>
    <dbReference type="NCBI Taxonomy" id="7574"/>
    <lineage>
        <taxon>Eukaryota</taxon>
        <taxon>Metazoa</taxon>
        <taxon>Spiralia</taxon>
        <taxon>Lophotrochozoa</taxon>
        <taxon>Brachiopoda</taxon>
        <taxon>Linguliformea</taxon>
        <taxon>Lingulata</taxon>
        <taxon>Lingulida</taxon>
        <taxon>Linguloidea</taxon>
        <taxon>Lingulidae</taxon>
        <taxon>Lingula</taxon>
    </lineage>
</organism>
<dbReference type="Proteomes" id="UP000085678">
    <property type="component" value="Unplaced"/>
</dbReference>
<dbReference type="SUPFAM" id="SSF56726">
    <property type="entry name" value="DNA topoisomerase IV, alpha subunit"/>
    <property type="match status" value="1"/>
</dbReference>
<evidence type="ECO:0000256" key="9">
    <source>
        <dbReference type="ARBA" id="ARBA00023125"/>
    </source>
</evidence>
<evidence type="ECO:0000259" key="13">
    <source>
        <dbReference type="Pfam" id="PF04406"/>
    </source>
</evidence>
<comment type="similarity">
    <text evidence="4 12">Belongs to the TOP6A family.</text>
</comment>
<keyword evidence="7" id="KW-0460">Magnesium</keyword>
<evidence type="ECO:0000256" key="8">
    <source>
        <dbReference type="ARBA" id="ARBA00023029"/>
    </source>
</evidence>
<comment type="cofactor">
    <cofactor evidence="2">
        <name>Mg(2+)</name>
        <dbReference type="ChEBI" id="CHEBI:18420"/>
    </cofactor>
</comment>
<dbReference type="GO" id="GO:0003677">
    <property type="term" value="F:DNA binding"/>
    <property type="evidence" value="ECO:0007669"/>
    <property type="project" value="UniProtKB-UniRule"/>
</dbReference>
<feature type="active site" description="O-(5'-phospho-DNA)-tyrosine intermediate" evidence="12">
    <location>
        <position position="144"/>
    </location>
</feature>
<accession>A0A1S3IZ91</accession>
<evidence type="ECO:0000256" key="11">
    <source>
        <dbReference type="ARBA" id="ARBA00023242"/>
    </source>
</evidence>
<dbReference type="InterPro" id="IPR002815">
    <property type="entry name" value="Spo11/TopoVI_A"/>
</dbReference>
<gene>
    <name evidence="16" type="primary">LOC106168857</name>
</gene>
<dbReference type="InterPro" id="IPR013048">
    <property type="entry name" value="Meiotic_Spo11"/>
</dbReference>
<evidence type="ECO:0000313" key="16">
    <source>
        <dbReference type="RefSeq" id="XP_013403520.1"/>
    </source>
</evidence>
<dbReference type="PANTHER" id="PTHR10848">
    <property type="entry name" value="MEIOTIC RECOMBINATION PROTEIN SPO11"/>
    <property type="match status" value="1"/>
</dbReference>
<keyword evidence="8 12" id="KW-0799">Topoisomerase</keyword>
<keyword evidence="15" id="KW-1185">Reference proteome</keyword>
<dbReference type="Gene3D" id="1.10.10.10">
    <property type="entry name" value="Winged helix-like DNA-binding domain superfamily/Winged helix DNA-binding domain"/>
    <property type="match status" value="1"/>
</dbReference>
<comment type="catalytic activity">
    <reaction evidence="1 12">
        <text>ATP-dependent breakage, passage and rejoining of double-stranded DNA.</text>
        <dbReference type="EC" id="5.6.2.2"/>
    </reaction>
</comment>
<keyword evidence="9 12" id="KW-0238">DNA-binding</keyword>
<evidence type="ECO:0000256" key="2">
    <source>
        <dbReference type="ARBA" id="ARBA00001946"/>
    </source>
</evidence>
<dbReference type="RefSeq" id="XP_013403520.1">
    <property type="nucleotide sequence ID" value="XM_013548066.1"/>
</dbReference>
<dbReference type="GO" id="GO:0000228">
    <property type="term" value="C:nuclear chromosome"/>
    <property type="evidence" value="ECO:0007669"/>
    <property type="project" value="TreeGrafter"/>
</dbReference>
<evidence type="ECO:0000256" key="1">
    <source>
        <dbReference type="ARBA" id="ARBA00000185"/>
    </source>
</evidence>
<sequence>MAAGDGNFWQRVDELQRTLLESERISQLRHKFLSSLDNSAENPLKQKIDRSSILRAIEDCTFQILTDICHGHPPVLVYEDRSSWDNTSFSEEMGIKMKPAAKSRTTRFDNPVSLPKFALTLKLMSMIHLLVKTNTYSTKRDMYYQDTQLFGTQSVVDEIIDNISCMLKVPRWCLKVLATSKGSIAGDLTFNEADGNFVDCSLSSAGVPVPSHVHGLYNLCTTAKFVLVVEKDATFQKLLDDGICRTLAPCIMVTGKGFPDLNTRLMVRKLWDTFHLPTFVFVDGDPHGMEIMCVYKFGSKALSFEAHNLTVPSVMWIGILPSDIHRLQIPQNMLIPLKKSDFDKARDLSKRPYFQAQQAWKRELELLVAMGVKAEIQCLTSLSPTFLSEVYLPNKIRFGGWI</sequence>
<dbReference type="Pfam" id="PF04406">
    <property type="entry name" value="TP6A_N"/>
    <property type="match status" value="1"/>
</dbReference>
<dbReference type="OrthoDB" id="5377392at2759"/>
<dbReference type="InterPro" id="IPR036078">
    <property type="entry name" value="Spo11/TopoVI_A_sf"/>
</dbReference>
<dbReference type="Gene3D" id="3.40.1360.10">
    <property type="match status" value="1"/>
</dbReference>
<dbReference type="GO" id="GO:0005524">
    <property type="term" value="F:ATP binding"/>
    <property type="evidence" value="ECO:0007669"/>
    <property type="project" value="InterPro"/>
</dbReference>
<dbReference type="FunCoup" id="A0A1S3IZ91">
    <property type="interactions" value="134"/>
</dbReference>
<dbReference type="AlphaFoldDB" id="A0A1S3IZ91"/>
<dbReference type="GO" id="GO:0046872">
    <property type="term" value="F:metal ion binding"/>
    <property type="evidence" value="ECO:0007669"/>
    <property type="project" value="UniProtKB-KW"/>
</dbReference>
<reference evidence="16" key="1">
    <citation type="submission" date="2025-08" db="UniProtKB">
        <authorList>
            <consortium name="RefSeq"/>
        </authorList>
    </citation>
    <scope>IDENTIFICATION</scope>
    <source>
        <tissue evidence="16">Gonads</tissue>
    </source>
</reference>
<evidence type="ECO:0000256" key="10">
    <source>
        <dbReference type="ARBA" id="ARBA00023235"/>
    </source>
</evidence>
<dbReference type="KEGG" id="lak:106168857"/>
<evidence type="ECO:0000259" key="14">
    <source>
        <dbReference type="Pfam" id="PF21180"/>
    </source>
</evidence>
<dbReference type="STRING" id="7574.A0A1S3IZ91"/>
<dbReference type="GO" id="GO:0042138">
    <property type="term" value="P:meiotic DNA double-strand break formation"/>
    <property type="evidence" value="ECO:0007669"/>
    <property type="project" value="InterPro"/>
</dbReference>
<protein>
    <recommendedName>
        <fullName evidence="5">DNA topoisomerase (ATP-hydrolyzing)</fullName>
        <ecNumber evidence="5">5.6.2.2</ecNumber>
    </recommendedName>
</protein>
<comment type="subcellular location">
    <subcellularLocation>
        <location evidence="3">Nucleus</location>
    </subcellularLocation>
</comment>
<dbReference type="Pfam" id="PF21180">
    <property type="entry name" value="TOP6A-Spo11_Toprim"/>
    <property type="match status" value="1"/>
</dbReference>
<dbReference type="GO" id="GO:0003918">
    <property type="term" value="F:DNA topoisomerase type II (double strand cut, ATP-hydrolyzing) activity"/>
    <property type="evidence" value="ECO:0007669"/>
    <property type="project" value="UniProtKB-UniRule"/>
</dbReference>
<dbReference type="InParanoid" id="A0A1S3IZ91"/>
<evidence type="ECO:0000256" key="7">
    <source>
        <dbReference type="ARBA" id="ARBA00022842"/>
    </source>
</evidence>